<keyword evidence="2" id="KW-1185">Reference proteome</keyword>
<name>A0ACC0V3L4_9HYPO</name>
<dbReference type="EMBL" id="CM047943">
    <property type="protein sequence ID" value="KAI9900967.1"/>
    <property type="molecule type" value="Genomic_DNA"/>
</dbReference>
<evidence type="ECO:0000313" key="2">
    <source>
        <dbReference type="Proteomes" id="UP001163324"/>
    </source>
</evidence>
<protein>
    <submittedName>
        <fullName evidence="1">Uncharacterized protein</fullName>
    </submittedName>
</protein>
<accession>A0ACC0V3L4</accession>
<organism evidence="1 2">
    <name type="scientific">Trichothecium roseum</name>
    <dbReference type="NCBI Taxonomy" id="47278"/>
    <lineage>
        <taxon>Eukaryota</taxon>
        <taxon>Fungi</taxon>
        <taxon>Dikarya</taxon>
        <taxon>Ascomycota</taxon>
        <taxon>Pezizomycotina</taxon>
        <taxon>Sordariomycetes</taxon>
        <taxon>Hypocreomycetidae</taxon>
        <taxon>Hypocreales</taxon>
        <taxon>Hypocreales incertae sedis</taxon>
        <taxon>Trichothecium</taxon>
    </lineage>
</organism>
<dbReference type="Proteomes" id="UP001163324">
    <property type="component" value="Chromosome 4"/>
</dbReference>
<evidence type="ECO:0000313" key="1">
    <source>
        <dbReference type="EMBL" id="KAI9900967.1"/>
    </source>
</evidence>
<reference evidence="1" key="1">
    <citation type="submission" date="2022-10" db="EMBL/GenBank/DDBJ databases">
        <title>Complete Genome of Trichothecium roseum strain YXFP-22015, a Plant Pathogen Isolated from Citrus.</title>
        <authorList>
            <person name="Wang Y."/>
            <person name="Zhu L."/>
        </authorList>
    </citation>
    <scope>NUCLEOTIDE SEQUENCE</scope>
    <source>
        <strain evidence="1">YXFP-22015</strain>
    </source>
</reference>
<proteinExistence type="predicted"/>
<gene>
    <name evidence="1" type="ORF">N3K66_005229</name>
</gene>
<sequence>MWSTIFQQALVAWLMIACASAQSTFSIDSNDAIKETAATLAWDLLQYYKGNESGQVPGILPGPPPAGDYYWWEGGAMWGTLIDYWFLTGDKTYNDIVMQALLFQTGPNNDYMPPNYTASLGNDDQGFWGMSAMLAAENNFPNPPADKPQWLALAQAVFNTMASPERHDATCGGGLRWQVPFSNVGYNYKNSIANGCFFNLGARLARYTGNQTYADWAEKTWDWMMAIGFMGKDNEALYDGAHVESNCTDINKAEFSYNNAIFTLGAAYMYNFTDGAQVWEDRVGKLVGHGLKTFFYNGAAMEPSCETYDTCTTDMKSFKGYLHRWYATTTKIAPFVADQILPVLEKSARAGLDQCTGGKTGRACGFSWASRKFDNDVGAGQEMNVLAAVSSLLIGEADGPVTQESGGTSKGDPNAGAGGGDVGGVGRPRPITAGDKAGAGIITVIILSSTVALLGWMNTGK</sequence>
<comment type="caution">
    <text evidence="1">The sequence shown here is derived from an EMBL/GenBank/DDBJ whole genome shotgun (WGS) entry which is preliminary data.</text>
</comment>